<reference evidence="1 2" key="1">
    <citation type="submission" date="2023-08" db="EMBL/GenBank/DDBJ databases">
        <authorList>
            <person name="Joshi A."/>
            <person name="Thite S."/>
        </authorList>
    </citation>
    <scope>NUCLEOTIDE SEQUENCE [LARGE SCALE GENOMIC DNA]</scope>
    <source>
        <strain evidence="1 2">AC40</strain>
    </source>
</reference>
<organism evidence="1 2">
    <name type="scientific">Alkalimonas collagenimarina</name>
    <dbReference type="NCBI Taxonomy" id="400390"/>
    <lineage>
        <taxon>Bacteria</taxon>
        <taxon>Pseudomonadati</taxon>
        <taxon>Pseudomonadota</taxon>
        <taxon>Gammaproteobacteria</taxon>
        <taxon>Alkalimonas</taxon>
    </lineage>
</organism>
<gene>
    <name evidence="1" type="ORF">Q3O60_14275</name>
</gene>
<keyword evidence="2" id="KW-1185">Reference proteome</keyword>
<dbReference type="Proteomes" id="UP001231616">
    <property type="component" value="Unassembled WGS sequence"/>
</dbReference>
<dbReference type="EMBL" id="JAUZVZ010000023">
    <property type="protein sequence ID" value="MDP4537356.1"/>
    <property type="molecule type" value="Genomic_DNA"/>
</dbReference>
<proteinExistence type="predicted"/>
<name>A0ABT9H223_9GAMM</name>
<protein>
    <recommendedName>
        <fullName evidence="3">Lipoprotein</fullName>
    </recommendedName>
</protein>
<evidence type="ECO:0008006" key="3">
    <source>
        <dbReference type="Google" id="ProtNLM"/>
    </source>
</evidence>
<accession>A0ABT9H223</accession>
<comment type="caution">
    <text evidence="1">The sequence shown here is derived from an EMBL/GenBank/DDBJ whole genome shotgun (WGS) entry which is preliminary data.</text>
</comment>
<evidence type="ECO:0000313" key="1">
    <source>
        <dbReference type="EMBL" id="MDP4537356.1"/>
    </source>
</evidence>
<sequence length="193" mass="22596">MGHHNHLYFLMISVLTLTACDKRPDVEVLEQRFYQHHAQFNALANIACSIKADLNTPYFRYYIHTEMEREPYLKPRLEQLKHNPNFQPHLEQLDQLLHQIDVDVIVLQQNDSHECSIFVPEWDISFAGKGTSLSYTYQPAKLADYNADVFFQGDPDTIENSHFTKPLADGWYIEYQKYSSALSKLREQAETNQ</sequence>
<evidence type="ECO:0000313" key="2">
    <source>
        <dbReference type="Proteomes" id="UP001231616"/>
    </source>
</evidence>
<dbReference type="RefSeq" id="WP_305894619.1">
    <property type="nucleotide sequence ID" value="NZ_JAUZVZ010000023.1"/>
</dbReference>